<evidence type="ECO:0000313" key="3">
    <source>
        <dbReference type="Proteomes" id="UP000448908"/>
    </source>
</evidence>
<protein>
    <recommendedName>
        <fullName evidence="4">O-antigen ligase domain-containing protein</fullName>
    </recommendedName>
</protein>
<dbReference type="AlphaFoldDB" id="A0AA43W0P0"/>
<sequence>MKPEVSCLTIAFVLFSTNFFNYAGWDQTYAGWCSYFIYVFLICYVYFHRDKISAVFTSFKKELWVLILLPLLGTVIRSLLSSGSFINERQYILPLSVFLFYYIYNIYRIEEQDICNIFTAIALCAFGIQIVQLLYPQSAVFGIYDEGIRQSRHVMVEIRNGIYRFRLETYFFTLFCLYYYWNRLLAKLTLRNIALFSVFLASTYLYLTRQIMIAVVITLMCSYLFIKNTKARVVSIMLIGILSLVLLQYSSELFKELFNRTKTELVSMNVRVISTGFYWEKICENPITFLFGNGHPTLLSKWAKKGLFPSDIGLIGEMFYYGILWIILYLYTVYLILVKYGKRLPLYIKLFVFGTFTNSIMIFPYRNDAEYFVWTTILYLASLYLGRYRNTTCTDKTIK</sequence>
<dbReference type="RefSeq" id="WP_155152246.1">
    <property type="nucleotide sequence ID" value="NZ_WNCS01000023.1"/>
</dbReference>
<feature type="transmembrane region" description="Helical" evidence="1">
    <location>
        <begin position="162"/>
        <end position="181"/>
    </location>
</feature>
<accession>A0AA43W0P0</accession>
<keyword evidence="1" id="KW-0812">Transmembrane</keyword>
<feature type="transmembrane region" description="Helical" evidence="1">
    <location>
        <begin position="63"/>
        <end position="85"/>
    </location>
</feature>
<feature type="transmembrane region" description="Helical" evidence="1">
    <location>
        <begin position="211"/>
        <end position="226"/>
    </location>
</feature>
<name>A0AA43W0P0_9BACT</name>
<evidence type="ECO:0008006" key="4">
    <source>
        <dbReference type="Google" id="ProtNLM"/>
    </source>
</evidence>
<comment type="caution">
    <text evidence="2">The sequence shown here is derived from an EMBL/GenBank/DDBJ whole genome shotgun (WGS) entry which is preliminary data.</text>
</comment>
<gene>
    <name evidence="2" type="ORF">GMD92_02900</name>
</gene>
<feature type="transmembrane region" description="Helical" evidence="1">
    <location>
        <begin position="371"/>
        <end position="388"/>
    </location>
</feature>
<feature type="transmembrane region" description="Helical" evidence="1">
    <location>
        <begin position="91"/>
        <end position="107"/>
    </location>
</feature>
<feature type="transmembrane region" description="Helical" evidence="1">
    <location>
        <begin position="114"/>
        <end position="135"/>
    </location>
</feature>
<organism evidence="2 3">
    <name type="scientific">Parabacteroides merdae</name>
    <dbReference type="NCBI Taxonomy" id="46503"/>
    <lineage>
        <taxon>Bacteria</taxon>
        <taxon>Pseudomonadati</taxon>
        <taxon>Bacteroidota</taxon>
        <taxon>Bacteroidia</taxon>
        <taxon>Bacteroidales</taxon>
        <taxon>Tannerellaceae</taxon>
        <taxon>Parabacteroides</taxon>
    </lineage>
</organism>
<keyword evidence="1" id="KW-0472">Membrane</keyword>
<evidence type="ECO:0000313" key="2">
    <source>
        <dbReference type="EMBL" id="MTU68054.1"/>
    </source>
</evidence>
<dbReference type="EMBL" id="WNDA01000003">
    <property type="protein sequence ID" value="MTU68054.1"/>
    <property type="molecule type" value="Genomic_DNA"/>
</dbReference>
<evidence type="ECO:0000256" key="1">
    <source>
        <dbReference type="SAM" id="Phobius"/>
    </source>
</evidence>
<keyword evidence="1" id="KW-1133">Transmembrane helix</keyword>
<feature type="transmembrane region" description="Helical" evidence="1">
    <location>
        <begin position="188"/>
        <end position="205"/>
    </location>
</feature>
<reference evidence="2 3" key="1">
    <citation type="journal article" date="2019" name="Nat. Med.">
        <title>A library of human gut bacterial isolates paired with longitudinal multiomics data enables mechanistic microbiome research.</title>
        <authorList>
            <person name="Poyet M."/>
            <person name="Groussin M."/>
            <person name="Gibbons S.M."/>
            <person name="Avila-Pacheco J."/>
            <person name="Jiang X."/>
            <person name="Kearney S.M."/>
            <person name="Perrotta A.R."/>
            <person name="Berdy B."/>
            <person name="Zhao S."/>
            <person name="Lieberman T.D."/>
            <person name="Swanson P.K."/>
            <person name="Smith M."/>
            <person name="Roesemann S."/>
            <person name="Alexander J.E."/>
            <person name="Rich S.A."/>
            <person name="Livny J."/>
            <person name="Vlamakis H."/>
            <person name="Clish C."/>
            <person name="Bullock K."/>
            <person name="Deik A."/>
            <person name="Scott J."/>
            <person name="Pierce K.A."/>
            <person name="Xavier R.J."/>
            <person name="Alm E.J."/>
        </authorList>
    </citation>
    <scope>NUCLEOTIDE SEQUENCE [LARGE SCALE GENOMIC DNA]</scope>
    <source>
        <strain evidence="2 3">BIOML-A16</strain>
    </source>
</reference>
<feature type="transmembrane region" description="Helical" evidence="1">
    <location>
        <begin position="344"/>
        <end position="365"/>
    </location>
</feature>
<feature type="transmembrane region" description="Helical" evidence="1">
    <location>
        <begin position="318"/>
        <end position="337"/>
    </location>
</feature>
<feature type="transmembrane region" description="Helical" evidence="1">
    <location>
        <begin position="233"/>
        <end position="251"/>
    </location>
</feature>
<feature type="transmembrane region" description="Helical" evidence="1">
    <location>
        <begin position="29"/>
        <end position="47"/>
    </location>
</feature>
<dbReference type="Proteomes" id="UP000448908">
    <property type="component" value="Unassembled WGS sequence"/>
</dbReference>
<proteinExistence type="predicted"/>